<sequence>MDLHITGKNALVMASSSGLGKAIAKELAAEGANVMLTSRNKDKLEAAKADIETVAKGKVSYVIADMTDARSIETLVETTRSKFGKINMLVNNSGGPTAGKFEDLTDADWQKAFDLTLLGYVRVTRAVLPDLKETKGRILNNASSSIKQPIDGLLLSNAFRMGIQGLSKTLARELGPDGILVNTIGAGRIQTDRIDSLDETRSEKQGVPLEDIKRRFEENIPVGRYGTPEEFAKLAAFLVSYANTYVSGQAILVDGAMIETY</sequence>
<comment type="caution">
    <text evidence="2">The sequence shown here is derived from an EMBL/GenBank/DDBJ whole genome shotgun (WGS) entry which is preliminary data.</text>
</comment>
<dbReference type="PANTHER" id="PTHR42879">
    <property type="entry name" value="3-OXOACYL-(ACYL-CARRIER-PROTEIN) REDUCTASE"/>
    <property type="match status" value="1"/>
</dbReference>
<dbReference type="InterPro" id="IPR050259">
    <property type="entry name" value="SDR"/>
</dbReference>
<protein>
    <submittedName>
        <fullName evidence="2">SDR family oxidoreductase</fullName>
    </submittedName>
</protein>
<accession>A0ABN0X495</accession>
<dbReference type="PANTHER" id="PTHR42879:SF6">
    <property type="entry name" value="NADPH-DEPENDENT REDUCTASE BACG"/>
    <property type="match status" value="1"/>
</dbReference>
<reference evidence="2 3" key="1">
    <citation type="journal article" date="2019" name="Int. J. Syst. Evol. Microbiol.">
        <title>The Global Catalogue of Microorganisms (GCM) 10K type strain sequencing project: providing services to taxonomists for standard genome sequencing and annotation.</title>
        <authorList>
            <consortium name="The Broad Institute Genomics Platform"/>
            <consortium name="The Broad Institute Genome Sequencing Center for Infectious Disease"/>
            <person name="Wu L."/>
            <person name="Ma J."/>
        </authorList>
    </citation>
    <scope>NUCLEOTIDE SEQUENCE [LARGE SCALE GENOMIC DNA]</scope>
    <source>
        <strain evidence="2 3">JCM 12662</strain>
    </source>
</reference>
<dbReference type="InterPro" id="IPR002347">
    <property type="entry name" value="SDR_fam"/>
</dbReference>
<dbReference type="InterPro" id="IPR036291">
    <property type="entry name" value="NAD(P)-bd_dom_sf"/>
</dbReference>
<evidence type="ECO:0000256" key="1">
    <source>
        <dbReference type="ARBA" id="ARBA00006484"/>
    </source>
</evidence>
<evidence type="ECO:0000313" key="3">
    <source>
        <dbReference type="Proteomes" id="UP001501166"/>
    </source>
</evidence>
<proteinExistence type="inferred from homology"/>
<dbReference type="EMBL" id="BAAACW010000027">
    <property type="protein sequence ID" value="GAA0354687.1"/>
    <property type="molecule type" value="Genomic_DNA"/>
</dbReference>
<comment type="similarity">
    <text evidence="1">Belongs to the short-chain dehydrogenases/reductases (SDR) family.</text>
</comment>
<name>A0ABN0X495_9LACT</name>
<dbReference type="Proteomes" id="UP001501166">
    <property type="component" value="Unassembled WGS sequence"/>
</dbReference>
<dbReference type="PRINTS" id="PR00081">
    <property type="entry name" value="GDHRDH"/>
</dbReference>
<dbReference type="Gene3D" id="3.40.50.720">
    <property type="entry name" value="NAD(P)-binding Rossmann-like Domain"/>
    <property type="match status" value="1"/>
</dbReference>
<evidence type="ECO:0000313" key="2">
    <source>
        <dbReference type="EMBL" id="GAA0354687.1"/>
    </source>
</evidence>
<dbReference type="RefSeq" id="WP_343753607.1">
    <property type="nucleotide sequence ID" value="NZ_BAAACW010000027.1"/>
</dbReference>
<organism evidence="2 3">
    <name type="scientific">Alkalibacterium iburiense</name>
    <dbReference type="NCBI Taxonomy" id="290589"/>
    <lineage>
        <taxon>Bacteria</taxon>
        <taxon>Bacillati</taxon>
        <taxon>Bacillota</taxon>
        <taxon>Bacilli</taxon>
        <taxon>Lactobacillales</taxon>
        <taxon>Carnobacteriaceae</taxon>
        <taxon>Alkalibacterium</taxon>
    </lineage>
</organism>
<dbReference type="CDD" id="cd05344">
    <property type="entry name" value="BKR_like_SDR_like"/>
    <property type="match status" value="1"/>
</dbReference>
<keyword evidence="3" id="KW-1185">Reference proteome</keyword>
<dbReference type="SUPFAM" id="SSF51735">
    <property type="entry name" value="NAD(P)-binding Rossmann-fold domains"/>
    <property type="match status" value="1"/>
</dbReference>
<dbReference type="Pfam" id="PF13561">
    <property type="entry name" value="adh_short_C2"/>
    <property type="match status" value="1"/>
</dbReference>
<gene>
    <name evidence="2" type="ORF">GCM10008932_04590</name>
</gene>